<dbReference type="OrthoDB" id="3556832at2759"/>
<evidence type="ECO:0000256" key="1">
    <source>
        <dbReference type="SAM" id="MobiDB-lite"/>
    </source>
</evidence>
<feature type="region of interest" description="Disordered" evidence="1">
    <location>
        <begin position="682"/>
        <end position="701"/>
    </location>
</feature>
<protein>
    <submittedName>
        <fullName evidence="2">Uncharacterized protein</fullName>
    </submittedName>
</protein>
<feature type="compositionally biased region" description="Pro residues" evidence="1">
    <location>
        <begin position="434"/>
        <end position="446"/>
    </location>
</feature>
<feature type="compositionally biased region" description="Polar residues" evidence="1">
    <location>
        <begin position="360"/>
        <end position="374"/>
    </location>
</feature>
<proteinExistence type="predicted"/>
<accession>A0A9P4MZH8</accession>
<feature type="compositionally biased region" description="Polar residues" evidence="1">
    <location>
        <begin position="414"/>
        <end position="430"/>
    </location>
</feature>
<feature type="compositionally biased region" description="Low complexity" evidence="1">
    <location>
        <begin position="474"/>
        <end position="483"/>
    </location>
</feature>
<sequence>MPRYNSLGTTVRLTVAKLADTITSDVKRQKCDAATANVEKAEGALKSGRILSEKTVPFPGTDDGLLVNFIGKYGNTPFMMVQAGTELFRAADNVGAPVKREQRGGLRKGSMGSTATVGIGKPSPATTHSINPLQDVNEVPETKMAGQAIGLNVILSEKSFIHCYGSNGRMDVKIEVFFNGTLASSTLASARDATGRLKSLHHIFAGNRTGWLFEQPWVILPLGQNVDGSLRQYERAGGPRERWQQLSEALLREADTKGFDNYGDRPPSGDYLACLAKMHIPALVDGLQNPSGRGFGVIDVVLSTGRGDKLMGAHPYIKQPTPLKDERYKPRREDEEDGELPQKAVSEDGGSEDEDVLAGSDTTMEGCTSVSTPVLTEDSYTHYPDSKGETGFTRLRQSTGPFSSLWTLPKETGSEQTSSQSHTGLNQRLGTNPIIPPLPFKTPGPPASALSQPRPGNPPSTTGAAGKRRRRQCSSPKSLGSSSKKARVRIEGDVALSTPVKHENYSINTNIPQLKVHPLQPHPTSTISPLQSLLIKHIHITLAHRPIIDRTLTIPRLLSRKPIFLAPRRSGRVKRALSETPEPDTLTTPPRSSLGLGRRGNMQTGVAGRFAGKEESLASGLEALRLGNREESNVNDGAVFQTGRFAASKQHTMRAAKKDTGDVAMPDASRFPLPASFSLLSTSAHAPPSPSKPNLNRTPKDSLSLCTDSVLSLAQETSRNLSGASGKPVLRQVRSERPGVFREDEVLFGVRFIIAG</sequence>
<feature type="compositionally biased region" description="Polar residues" evidence="1">
    <location>
        <begin position="395"/>
        <end position="406"/>
    </location>
</feature>
<comment type="caution">
    <text evidence="2">The sequence shown here is derived from an EMBL/GenBank/DDBJ whole genome shotgun (WGS) entry which is preliminary data.</text>
</comment>
<feature type="compositionally biased region" description="Basic and acidic residues" evidence="1">
    <location>
        <begin position="323"/>
        <end position="333"/>
    </location>
</feature>
<dbReference type="EMBL" id="ML993858">
    <property type="protein sequence ID" value="KAF2205313.1"/>
    <property type="molecule type" value="Genomic_DNA"/>
</dbReference>
<reference evidence="2" key="1">
    <citation type="journal article" date="2020" name="Stud. Mycol.">
        <title>101 Dothideomycetes genomes: a test case for predicting lifestyles and emergence of pathogens.</title>
        <authorList>
            <person name="Haridas S."/>
            <person name="Albert R."/>
            <person name="Binder M."/>
            <person name="Bloem J."/>
            <person name="Labutti K."/>
            <person name="Salamov A."/>
            <person name="Andreopoulos B."/>
            <person name="Baker S."/>
            <person name="Barry K."/>
            <person name="Bills G."/>
            <person name="Bluhm B."/>
            <person name="Cannon C."/>
            <person name="Castanera R."/>
            <person name="Culley D."/>
            <person name="Daum C."/>
            <person name="Ezra D."/>
            <person name="Gonzalez J."/>
            <person name="Henrissat B."/>
            <person name="Kuo A."/>
            <person name="Liang C."/>
            <person name="Lipzen A."/>
            <person name="Lutzoni F."/>
            <person name="Magnuson J."/>
            <person name="Mondo S."/>
            <person name="Nolan M."/>
            <person name="Ohm R."/>
            <person name="Pangilinan J."/>
            <person name="Park H.-J."/>
            <person name="Ramirez L."/>
            <person name="Alfaro M."/>
            <person name="Sun H."/>
            <person name="Tritt A."/>
            <person name="Yoshinaga Y."/>
            <person name="Zwiers L.-H."/>
            <person name="Turgeon B."/>
            <person name="Goodwin S."/>
            <person name="Spatafora J."/>
            <person name="Crous P."/>
            <person name="Grigoriev I."/>
        </authorList>
    </citation>
    <scope>NUCLEOTIDE SEQUENCE</scope>
    <source>
        <strain evidence="2">ATCC 74209</strain>
    </source>
</reference>
<dbReference type="AlphaFoldDB" id="A0A9P4MZH8"/>
<feature type="region of interest" description="Disordered" evidence="1">
    <location>
        <begin position="312"/>
        <end position="487"/>
    </location>
</feature>
<evidence type="ECO:0000313" key="3">
    <source>
        <dbReference type="Proteomes" id="UP000799536"/>
    </source>
</evidence>
<feature type="compositionally biased region" description="Low complexity" evidence="1">
    <location>
        <begin position="579"/>
        <end position="590"/>
    </location>
</feature>
<gene>
    <name evidence="2" type="ORF">GQ43DRAFT_35861</name>
</gene>
<keyword evidence="3" id="KW-1185">Reference proteome</keyword>
<evidence type="ECO:0000313" key="2">
    <source>
        <dbReference type="EMBL" id="KAF2205313.1"/>
    </source>
</evidence>
<organism evidence="2 3">
    <name type="scientific">Delitschia confertaspora ATCC 74209</name>
    <dbReference type="NCBI Taxonomy" id="1513339"/>
    <lineage>
        <taxon>Eukaryota</taxon>
        <taxon>Fungi</taxon>
        <taxon>Dikarya</taxon>
        <taxon>Ascomycota</taxon>
        <taxon>Pezizomycotina</taxon>
        <taxon>Dothideomycetes</taxon>
        <taxon>Pleosporomycetidae</taxon>
        <taxon>Pleosporales</taxon>
        <taxon>Delitschiaceae</taxon>
        <taxon>Delitschia</taxon>
    </lineage>
</organism>
<feature type="region of interest" description="Disordered" evidence="1">
    <location>
        <begin position="99"/>
        <end position="130"/>
    </location>
</feature>
<feature type="region of interest" description="Disordered" evidence="1">
    <location>
        <begin position="574"/>
        <end position="599"/>
    </location>
</feature>
<dbReference type="Proteomes" id="UP000799536">
    <property type="component" value="Unassembled WGS sequence"/>
</dbReference>
<name>A0A9P4MZH8_9PLEO</name>